<keyword evidence="3" id="KW-1185">Reference proteome</keyword>
<feature type="transmembrane region" description="Helical" evidence="1">
    <location>
        <begin position="12"/>
        <end position="35"/>
    </location>
</feature>
<organism evidence="2 3">
    <name type="scientific">Zafaria cholistanensis</name>
    <dbReference type="NCBI Taxonomy" id="1682741"/>
    <lineage>
        <taxon>Bacteria</taxon>
        <taxon>Bacillati</taxon>
        <taxon>Actinomycetota</taxon>
        <taxon>Actinomycetes</taxon>
        <taxon>Micrococcales</taxon>
        <taxon>Micrococcaceae</taxon>
        <taxon>Zafaria</taxon>
    </lineage>
</organism>
<keyword evidence="1" id="KW-0812">Transmembrane</keyword>
<evidence type="ECO:0000256" key="1">
    <source>
        <dbReference type="SAM" id="Phobius"/>
    </source>
</evidence>
<evidence type="ECO:0000313" key="3">
    <source>
        <dbReference type="Proteomes" id="UP000325307"/>
    </source>
</evidence>
<dbReference type="EMBL" id="BKDJ01000002">
    <property type="protein sequence ID" value="GER22046.1"/>
    <property type="molecule type" value="Genomic_DNA"/>
</dbReference>
<comment type="caution">
    <text evidence="2">The sequence shown here is derived from an EMBL/GenBank/DDBJ whole genome shotgun (WGS) entry which is preliminary data.</text>
</comment>
<feature type="transmembrane region" description="Helical" evidence="1">
    <location>
        <begin position="55"/>
        <end position="75"/>
    </location>
</feature>
<sequence>MNAPTVPSAADRVVWLVPAAALAGAVLGPLTYLLFDAEGAPPEVVAGITGFGSVLGFTVGLLCGALAAAPAWLLLRARRPVPWAALAAGAAAAAPPALLAALDGAGGQAREAQDALVLTVAAMGAAGFVALTQARPARHRTADPAGLDLSTAAR</sequence>
<dbReference type="RefSeq" id="WP_149955569.1">
    <property type="nucleotide sequence ID" value="NZ_BKDJ01000002.1"/>
</dbReference>
<dbReference type="AlphaFoldDB" id="A0A5A7NNE6"/>
<dbReference type="Proteomes" id="UP000325307">
    <property type="component" value="Unassembled WGS sequence"/>
</dbReference>
<reference evidence="2 3" key="1">
    <citation type="submission" date="2019-09" db="EMBL/GenBank/DDBJ databases">
        <title>Arthrobacter zafarii sp. nov., a moderately thermotolerant and halotolerant actinobacterium isolated from Cholistan desert soil of Pakistan.</title>
        <authorList>
            <person name="Amin A."/>
            <person name="Ahmed I."/>
            <person name="Khalid N."/>
            <person name="Schumann P."/>
            <person name="Busse H.J."/>
            <person name="Khan I.U."/>
            <person name="Li S."/>
            <person name="Li W.J."/>
        </authorList>
    </citation>
    <scope>NUCLEOTIDE SEQUENCE [LARGE SCALE GENOMIC DNA]</scope>
    <source>
        <strain evidence="2 3">NCCP-1664</strain>
    </source>
</reference>
<feature type="transmembrane region" description="Helical" evidence="1">
    <location>
        <begin position="82"/>
        <end position="102"/>
    </location>
</feature>
<keyword evidence="1" id="KW-1133">Transmembrane helix</keyword>
<name>A0A5A7NNE6_9MICC</name>
<protein>
    <submittedName>
        <fullName evidence="2">Uncharacterized protein</fullName>
    </submittedName>
</protein>
<evidence type="ECO:0000313" key="2">
    <source>
        <dbReference type="EMBL" id="GER22046.1"/>
    </source>
</evidence>
<accession>A0A5A7NNE6</accession>
<gene>
    <name evidence="2" type="ORF">NCCP1664_05430</name>
</gene>
<feature type="transmembrane region" description="Helical" evidence="1">
    <location>
        <begin position="114"/>
        <end position="131"/>
    </location>
</feature>
<keyword evidence="1" id="KW-0472">Membrane</keyword>
<proteinExistence type="predicted"/>